<sequence>MNRKIMKDWIIEALQNLGGKGWPREVSKYIWEHYESELKNAGDTLYTWQYDVRWAAQSLRNEGKLKPVNNRRDLPWELLKTKN</sequence>
<evidence type="ECO:0000313" key="2">
    <source>
        <dbReference type="Proteomes" id="UP000030901"/>
    </source>
</evidence>
<evidence type="ECO:0000313" key="1">
    <source>
        <dbReference type="EMBL" id="AJA45970.1"/>
    </source>
</evidence>
<dbReference type="HOGENOM" id="CLU_2585097_0_0_6"/>
<dbReference type="STRING" id="1267021.FPB0191_02164"/>
<reference evidence="1 2" key="1">
    <citation type="journal article" date="2014" name="Appl. Environ. Microbiol.">
        <title>Gut symbionts from distinct hosts exhibit genotoxic activity via divergent colibactin biosynthetic pathways.</title>
        <authorList>
            <person name="Engel P."/>
            <person name="Vizcaino M.I."/>
            <person name="Crawford J.M."/>
        </authorList>
    </citation>
    <scope>NUCLEOTIDE SEQUENCE [LARGE SCALE GENOMIC DNA]</scope>
    <source>
        <strain evidence="1 2">PEB0191</strain>
    </source>
</reference>
<evidence type="ECO:0008006" key="3">
    <source>
        <dbReference type="Google" id="ProtNLM"/>
    </source>
</evidence>
<dbReference type="KEGG" id="fpp:FPB0191_02164"/>
<proteinExistence type="predicted"/>
<keyword evidence="2" id="KW-1185">Reference proteome</keyword>
<dbReference type="EMBL" id="CP009056">
    <property type="protein sequence ID" value="AJA45970.1"/>
    <property type="molecule type" value="Genomic_DNA"/>
</dbReference>
<dbReference type="RefSeq" id="WP_202965343.1">
    <property type="nucleotide sequence ID" value="NZ_CP009056.1"/>
</dbReference>
<dbReference type="Proteomes" id="UP000030901">
    <property type="component" value="Chromosome"/>
</dbReference>
<accession>A0A0A7S365</accession>
<organism evidence="1 2">
    <name type="scientific">Frischella perrara</name>
    <dbReference type="NCBI Taxonomy" id="1267021"/>
    <lineage>
        <taxon>Bacteria</taxon>
        <taxon>Pseudomonadati</taxon>
        <taxon>Pseudomonadota</taxon>
        <taxon>Gammaproteobacteria</taxon>
        <taxon>Orbales</taxon>
        <taxon>Orbaceae</taxon>
        <taxon>Frischella</taxon>
    </lineage>
</organism>
<name>A0A0A7S365_FRIPE</name>
<dbReference type="AlphaFoldDB" id="A0A0A7S365"/>
<gene>
    <name evidence="1" type="ORF">FPB0191_02164</name>
</gene>
<protein>
    <recommendedName>
        <fullName evidence="3">Restriction system protein Mrr-like N-terminal domain-containing protein</fullName>
    </recommendedName>
</protein>